<dbReference type="GO" id="GO:0005975">
    <property type="term" value="P:carbohydrate metabolic process"/>
    <property type="evidence" value="ECO:0007669"/>
    <property type="project" value="InterPro"/>
</dbReference>
<keyword evidence="7" id="KW-0570">Pentose shunt</keyword>
<keyword evidence="5" id="KW-0963">Cytoplasm</keyword>
<evidence type="ECO:0000256" key="2">
    <source>
        <dbReference type="ARBA" id="ARBA00004496"/>
    </source>
</evidence>
<keyword evidence="6" id="KW-0808">Transferase</keyword>
<evidence type="ECO:0000313" key="9">
    <source>
        <dbReference type="EMBL" id="SVB62148.1"/>
    </source>
</evidence>
<name>A0A382FGC9_9ZZZZ</name>
<dbReference type="PANTHER" id="PTHR10683">
    <property type="entry name" value="TRANSALDOLASE"/>
    <property type="match status" value="1"/>
</dbReference>
<dbReference type="Gene3D" id="3.20.20.70">
    <property type="entry name" value="Aldolase class I"/>
    <property type="match status" value="1"/>
</dbReference>
<dbReference type="AlphaFoldDB" id="A0A382FGC9"/>
<evidence type="ECO:0000256" key="4">
    <source>
        <dbReference type="ARBA" id="ARBA00008426"/>
    </source>
</evidence>
<dbReference type="GO" id="GO:0004801">
    <property type="term" value="F:transaldolase activity"/>
    <property type="evidence" value="ECO:0007669"/>
    <property type="project" value="InterPro"/>
</dbReference>
<evidence type="ECO:0000256" key="1">
    <source>
        <dbReference type="ARBA" id="ARBA00003518"/>
    </source>
</evidence>
<evidence type="ECO:0000256" key="5">
    <source>
        <dbReference type="ARBA" id="ARBA00022490"/>
    </source>
</evidence>
<protein>
    <recommendedName>
        <fullName evidence="10">Transaldolase</fullName>
    </recommendedName>
</protein>
<dbReference type="GO" id="GO:0005737">
    <property type="term" value="C:cytoplasm"/>
    <property type="evidence" value="ECO:0007669"/>
    <property type="project" value="UniProtKB-SubCell"/>
</dbReference>
<keyword evidence="8" id="KW-0704">Schiff base</keyword>
<dbReference type="InterPro" id="IPR004732">
    <property type="entry name" value="Transaldolase_2"/>
</dbReference>
<reference evidence="9" key="1">
    <citation type="submission" date="2018-05" db="EMBL/GenBank/DDBJ databases">
        <authorList>
            <person name="Lanie J.A."/>
            <person name="Ng W.-L."/>
            <person name="Kazmierczak K.M."/>
            <person name="Andrzejewski T.M."/>
            <person name="Davidsen T.M."/>
            <person name="Wayne K.J."/>
            <person name="Tettelin H."/>
            <person name="Glass J.I."/>
            <person name="Rusch D."/>
            <person name="Podicherti R."/>
            <person name="Tsui H.-C.T."/>
            <person name="Winkler M.E."/>
        </authorList>
    </citation>
    <scope>NUCLEOTIDE SEQUENCE</scope>
</reference>
<dbReference type="PANTHER" id="PTHR10683:SF31">
    <property type="entry name" value="TRANSALDOLASE"/>
    <property type="match status" value="1"/>
</dbReference>
<organism evidence="9">
    <name type="scientific">marine metagenome</name>
    <dbReference type="NCBI Taxonomy" id="408172"/>
    <lineage>
        <taxon>unclassified sequences</taxon>
        <taxon>metagenomes</taxon>
        <taxon>ecological metagenomes</taxon>
    </lineage>
</organism>
<comment type="similarity">
    <text evidence="4">Belongs to the transaldolase family. Type 2 subfamily.</text>
</comment>
<feature type="non-terminal residue" evidence="9">
    <location>
        <position position="136"/>
    </location>
</feature>
<comment type="subcellular location">
    <subcellularLocation>
        <location evidence="2">Cytoplasm</location>
    </subcellularLocation>
</comment>
<dbReference type="SUPFAM" id="SSF51569">
    <property type="entry name" value="Aldolase"/>
    <property type="match status" value="1"/>
</dbReference>
<evidence type="ECO:0000256" key="7">
    <source>
        <dbReference type="ARBA" id="ARBA00023126"/>
    </source>
</evidence>
<evidence type="ECO:0000256" key="6">
    <source>
        <dbReference type="ARBA" id="ARBA00022679"/>
    </source>
</evidence>
<comment type="function">
    <text evidence="1">Transaldolase is important for the balance of metabolites in the pentose-phosphate pathway.</text>
</comment>
<dbReference type="InterPro" id="IPR001585">
    <property type="entry name" value="TAL/FSA"/>
</dbReference>
<dbReference type="HAMAP" id="MF_00493">
    <property type="entry name" value="Transaldolase_2"/>
    <property type="match status" value="1"/>
</dbReference>
<sequence>MTQSLVLKKLSDLGQSVWYDNISRELIQNGGLREIVGSGVTGLTSNPSIFEKAISASSIYDNDIRSLARDDLTEEEIFEALAISDIKAAADLLGDVYHAAGGMDGFVSLEVNPHLATDTSGTIEEARKLFGAVDRP</sequence>
<evidence type="ECO:0000256" key="3">
    <source>
        <dbReference type="ARBA" id="ARBA00004959"/>
    </source>
</evidence>
<evidence type="ECO:0008006" key="10">
    <source>
        <dbReference type="Google" id="ProtNLM"/>
    </source>
</evidence>
<dbReference type="GO" id="GO:0006098">
    <property type="term" value="P:pentose-phosphate shunt"/>
    <property type="evidence" value="ECO:0007669"/>
    <property type="project" value="UniProtKB-UniPathway"/>
</dbReference>
<dbReference type="EMBL" id="UINC01049864">
    <property type="protein sequence ID" value="SVB62148.1"/>
    <property type="molecule type" value="Genomic_DNA"/>
</dbReference>
<dbReference type="Pfam" id="PF00923">
    <property type="entry name" value="TAL_FSA"/>
    <property type="match status" value="1"/>
</dbReference>
<evidence type="ECO:0000256" key="8">
    <source>
        <dbReference type="ARBA" id="ARBA00023270"/>
    </source>
</evidence>
<accession>A0A382FGC9</accession>
<comment type="pathway">
    <text evidence="3">Carbohydrate degradation; pentose phosphate pathway.</text>
</comment>
<dbReference type="InterPro" id="IPR013785">
    <property type="entry name" value="Aldolase_TIM"/>
</dbReference>
<proteinExistence type="inferred from homology"/>
<gene>
    <name evidence="9" type="ORF">METZ01_LOCUS215002</name>
</gene>
<dbReference type="UniPathway" id="UPA00115"/>